<protein>
    <submittedName>
        <fullName evidence="3">TerD family protein</fullName>
    </submittedName>
</protein>
<proteinExistence type="predicted"/>
<dbReference type="Gene3D" id="2.60.60.30">
    <property type="entry name" value="sav2460 like domains"/>
    <property type="match status" value="1"/>
</dbReference>
<dbReference type="GO" id="GO:0046690">
    <property type="term" value="P:response to tellurium ion"/>
    <property type="evidence" value="ECO:0007669"/>
    <property type="project" value="UniProtKB-KW"/>
</dbReference>
<keyword evidence="1" id="KW-0778">Tellurium resistance</keyword>
<dbReference type="CDD" id="cd06974">
    <property type="entry name" value="TerD_like"/>
    <property type="match status" value="1"/>
</dbReference>
<evidence type="ECO:0000259" key="2">
    <source>
        <dbReference type="Pfam" id="PF02342"/>
    </source>
</evidence>
<reference evidence="3 4" key="1">
    <citation type="submission" date="2019-02" db="EMBL/GenBank/DDBJ databases">
        <title>Bacterial novel species Emticicia sp. 17J42-9 isolated from soil.</title>
        <authorList>
            <person name="Jung H.-Y."/>
        </authorList>
    </citation>
    <scope>NUCLEOTIDE SEQUENCE [LARGE SCALE GENOMIC DNA]</scope>
    <source>
        <strain evidence="3 4">17J42-9</strain>
    </source>
</reference>
<gene>
    <name evidence="3" type="ORF">EWM59_09575</name>
</gene>
<name>A0A4Q5M0Y7_9BACT</name>
<dbReference type="PANTHER" id="PTHR32097:SF17">
    <property type="entry name" value="CAMP-BINDING PROTEIN 1-RELATED"/>
    <property type="match status" value="1"/>
</dbReference>
<accession>A0A4Q5M0Y7</accession>
<feature type="domain" description="TerD" evidence="2">
    <location>
        <begin position="30"/>
        <end position="215"/>
    </location>
</feature>
<sequence>MVFPCCLARFYDRVTRFSGYVSLIYKCSMINLSKNSKISLEKNGIELKEITIGLDWGSIKHKTFFGLMNNDEAVDLDGSVSLFNKDKKEIETIYYNNLKSKNGAIKHSGDDRIGDSGADNKDNEVISINLEKIATEVDTVFFYLNSYKQQDFAKIPYSKIRIMEGKHHNPKNVFANFNLSADTTFSGYVSMLMAKLKRAQGSRWEFTALGQPIAAKDIAGTIRLIQSEYL</sequence>
<dbReference type="OrthoDB" id="978360at2"/>
<dbReference type="Pfam" id="PF02342">
    <property type="entry name" value="TerD"/>
    <property type="match status" value="1"/>
</dbReference>
<evidence type="ECO:0000256" key="1">
    <source>
        <dbReference type="ARBA" id="ARBA00022686"/>
    </source>
</evidence>
<dbReference type="PANTHER" id="PTHR32097">
    <property type="entry name" value="CAMP-BINDING PROTEIN 1-RELATED"/>
    <property type="match status" value="1"/>
</dbReference>
<dbReference type="Proteomes" id="UP000293162">
    <property type="component" value="Unassembled WGS sequence"/>
</dbReference>
<evidence type="ECO:0000313" key="3">
    <source>
        <dbReference type="EMBL" id="RYU95864.1"/>
    </source>
</evidence>
<dbReference type="InterPro" id="IPR003325">
    <property type="entry name" value="TerD"/>
</dbReference>
<organism evidence="3 4">
    <name type="scientific">Emticicia agri</name>
    <dbReference type="NCBI Taxonomy" id="2492393"/>
    <lineage>
        <taxon>Bacteria</taxon>
        <taxon>Pseudomonadati</taxon>
        <taxon>Bacteroidota</taxon>
        <taxon>Cytophagia</taxon>
        <taxon>Cytophagales</taxon>
        <taxon>Leadbetterellaceae</taxon>
        <taxon>Emticicia</taxon>
    </lineage>
</organism>
<evidence type="ECO:0000313" key="4">
    <source>
        <dbReference type="Proteomes" id="UP000293162"/>
    </source>
</evidence>
<keyword evidence="4" id="KW-1185">Reference proteome</keyword>
<comment type="caution">
    <text evidence="3">The sequence shown here is derived from an EMBL/GenBank/DDBJ whole genome shotgun (WGS) entry which is preliminary data.</text>
</comment>
<dbReference type="InterPro" id="IPR051324">
    <property type="entry name" value="Stress/Tellurium_Resist"/>
</dbReference>
<dbReference type="AlphaFoldDB" id="A0A4Q5M0Y7"/>
<dbReference type="EMBL" id="SEWF01000011">
    <property type="protein sequence ID" value="RYU95864.1"/>
    <property type="molecule type" value="Genomic_DNA"/>
</dbReference>